<name>A0A6A1V7P9_9ROSI</name>
<dbReference type="GO" id="GO:0016757">
    <property type="term" value="F:glycosyltransferase activity"/>
    <property type="evidence" value="ECO:0007669"/>
    <property type="project" value="InterPro"/>
</dbReference>
<dbReference type="Proteomes" id="UP000516437">
    <property type="component" value="Chromosome 7"/>
</dbReference>
<keyword evidence="2" id="KW-0808">Transferase</keyword>
<dbReference type="InterPro" id="IPR005069">
    <property type="entry name" value="Nucl-diP-sugar_transferase"/>
</dbReference>
<proteinExistence type="predicted"/>
<dbReference type="PROSITE" id="PS51257">
    <property type="entry name" value="PROKAR_LIPOPROTEIN"/>
    <property type="match status" value="1"/>
</dbReference>
<keyword evidence="3" id="KW-1185">Reference proteome</keyword>
<protein>
    <submittedName>
        <fullName evidence="2">UDP-D-xylose:L-fucose alpha-1,3-D-xylosyltransferase 3</fullName>
    </submittedName>
</protein>
<dbReference type="EMBL" id="RXIC02000025">
    <property type="protein sequence ID" value="KAB1207847.1"/>
    <property type="molecule type" value="Genomic_DNA"/>
</dbReference>
<organism evidence="2 3">
    <name type="scientific">Morella rubra</name>
    <name type="common">Chinese bayberry</name>
    <dbReference type="NCBI Taxonomy" id="262757"/>
    <lineage>
        <taxon>Eukaryota</taxon>
        <taxon>Viridiplantae</taxon>
        <taxon>Streptophyta</taxon>
        <taxon>Embryophyta</taxon>
        <taxon>Tracheophyta</taxon>
        <taxon>Spermatophyta</taxon>
        <taxon>Magnoliopsida</taxon>
        <taxon>eudicotyledons</taxon>
        <taxon>Gunneridae</taxon>
        <taxon>Pentapetalae</taxon>
        <taxon>rosids</taxon>
        <taxon>fabids</taxon>
        <taxon>Fagales</taxon>
        <taxon>Myricaceae</taxon>
        <taxon>Morella</taxon>
    </lineage>
</organism>
<dbReference type="AlphaFoldDB" id="A0A6A1V7P9"/>
<reference evidence="2 3" key="1">
    <citation type="journal article" date="2019" name="Plant Biotechnol. J.">
        <title>The red bayberry genome and genetic basis of sex determination.</title>
        <authorList>
            <person name="Jia H.M."/>
            <person name="Jia H.J."/>
            <person name="Cai Q.L."/>
            <person name="Wang Y."/>
            <person name="Zhao H.B."/>
            <person name="Yang W.F."/>
            <person name="Wang G.Y."/>
            <person name="Li Y.H."/>
            <person name="Zhan D.L."/>
            <person name="Shen Y.T."/>
            <person name="Niu Q.F."/>
            <person name="Chang L."/>
            <person name="Qiu J."/>
            <person name="Zhao L."/>
            <person name="Xie H.B."/>
            <person name="Fu W.Y."/>
            <person name="Jin J."/>
            <person name="Li X.W."/>
            <person name="Jiao Y."/>
            <person name="Zhou C.C."/>
            <person name="Tu T."/>
            <person name="Chai C.Y."/>
            <person name="Gao J.L."/>
            <person name="Fan L.J."/>
            <person name="van de Weg E."/>
            <person name="Wang J.Y."/>
            <person name="Gao Z.S."/>
        </authorList>
    </citation>
    <scope>NUCLEOTIDE SEQUENCE [LARGE SCALE GENOMIC DNA]</scope>
    <source>
        <tissue evidence="2">Leaves</tissue>
    </source>
</reference>
<comment type="caution">
    <text evidence="2">The sequence shown here is derived from an EMBL/GenBank/DDBJ whole genome shotgun (WGS) entry which is preliminary data.</text>
</comment>
<feature type="domain" description="Nucleotide-diphospho-sugar transferase" evidence="1">
    <location>
        <begin position="452"/>
        <end position="673"/>
    </location>
</feature>
<dbReference type="InterPro" id="IPR044575">
    <property type="entry name" value="RAY1-like"/>
</dbReference>
<dbReference type="PANTHER" id="PTHR47483:SF1">
    <property type="entry name" value="BETA-ARABINOFURANOSYLTRANSFERASE RAY1"/>
    <property type="match status" value="1"/>
</dbReference>
<sequence>MAHGLLRLGAADTSGEAFQVGLWSIWLSGCLLIGLSLYATQRLPSIKDRINVPKLDSGALGSTGNPRITIFSAPSPFNVSVGDRQSLAVRSWLALSPQITVVLFSQDPSVVSFAGPFGSRVLVEQNIDFTFLGTPFLHSMIARSQSFTSDIFVLVHPETILLPDLISTLKYAYELDRDWLLVASSRNISHFPFYLDDAVKRWRRGNGKWMGTQELQEILSQSWQWNHCEGRMLMAWNSGDLPLHTGVLPPFLYGKGIHNNWIINEAMSTELRFVFDASWTISSFHLNDQGHWSNGTAGDFGVSDIEKRNWEYVGNSNIGAMYGSLFYRDVNYSSLVKILKCGGRYIFSNTTDNNVYQYGSWSTPSLWKKKVLHPWRKKRIMACLNHVKSLDRTLDCSLKNQMKLLAPLDSSFSLESLLHLVADKNKTVVLAVSGYSYKDMLMSWVCGLRRLLIKNFMICALDRETYWFSMLQGLPVFKDPLAPTNISYNDCHFGTECFQRVTKMKSRMVLKILKLGYNVLLSDVDVYWFKNPLPLLYSFGPAIFVAQSDEFKKTGPINLPRRLNSGFYFARSDDSTVAAMEKVVKHAATSRLSEQPSFYDTLCGEGGSNRVGDSRCVEPETNLTVYFLDRNLFPNGAYLDLWQKKNVKATCVKKGCIVLHNNWISGRSKKLERQLLSGLWDYDSSTKMCLQSWHKFKSTSYF</sequence>
<accession>A0A6A1V7P9</accession>
<dbReference type="OrthoDB" id="540503at2759"/>
<gene>
    <name evidence="2" type="ORF">CJ030_MR7G004131</name>
</gene>
<evidence type="ECO:0000313" key="2">
    <source>
        <dbReference type="EMBL" id="KAB1207847.1"/>
    </source>
</evidence>
<evidence type="ECO:0000313" key="3">
    <source>
        <dbReference type="Proteomes" id="UP000516437"/>
    </source>
</evidence>
<evidence type="ECO:0000259" key="1">
    <source>
        <dbReference type="Pfam" id="PF03407"/>
    </source>
</evidence>
<dbReference type="Pfam" id="PF03407">
    <property type="entry name" value="Nucleotid_trans"/>
    <property type="match status" value="1"/>
</dbReference>
<dbReference type="PANTHER" id="PTHR47483">
    <property type="entry name" value="BETA-ARABINOFURANOSYLTRANSFERASE RAY1"/>
    <property type="match status" value="1"/>
</dbReference>